<evidence type="ECO:0000313" key="6">
    <source>
        <dbReference type="EMBL" id="GJF15298.1"/>
    </source>
</evidence>
<proteinExistence type="predicted"/>
<keyword evidence="3" id="KW-0804">Transcription</keyword>
<dbReference type="Gene3D" id="1.10.357.10">
    <property type="entry name" value="Tetracycline Repressor, domain 2"/>
    <property type="match status" value="1"/>
</dbReference>
<evidence type="ECO:0000256" key="4">
    <source>
        <dbReference type="PROSITE-ProRule" id="PRU00335"/>
    </source>
</evidence>
<dbReference type="PANTHER" id="PTHR30055:SF226">
    <property type="entry name" value="HTH-TYPE TRANSCRIPTIONAL REGULATOR PKSA"/>
    <property type="match status" value="1"/>
</dbReference>
<dbReference type="InterPro" id="IPR050109">
    <property type="entry name" value="HTH-type_TetR-like_transc_reg"/>
</dbReference>
<dbReference type="InterPro" id="IPR001647">
    <property type="entry name" value="HTH_TetR"/>
</dbReference>
<evidence type="ECO:0000256" key="1">
    <source>
        <dbReference type="ARBA" id="ARBA00023015"/>
    </source>
</evidence>
<feature type="domain" description="HTH tetR-type" evidence="5">
    <location>
        <begin position="18"/>
        <end position="78"/>
    </location>
</feature>
<dbReference type="InterPro" id="IPR011075">
    <property type="entry name" value="TetR_C"/>
</dbReference>
<dbReference type="Proteomes" id="UP001060504">
    <property type="component" value="Unassembled WGS sequence"/>
</dbReference>
<keyword evidence="1" id="KW-0805">Transcription regulation</keyword>
<dbReference type="EMBL" id="BPRH01001939">
    <property type="protein sequence ID" value="GJF15298.1"/>
    <property type="molecule type" value="Genomic_DNA"/>
</dbReference>
<reference evidence="6 7" key="1">
    <citation type="submission" date="2021-08" db="EMBL/GenBank/DDBJ databases">
        <title>Draft genome sequence of Mycolicibacterium sp. NGTWS1702 strain.</title>
        <authorList>
            <person name="Matsumoto M."/>
            <person name="Tang B.C.C."/>
            <person name="Machida Y."/>
            <person name="Matoyama H."/>
            <person name="Kishihara T."/>
            <person name="Sato S."/>
            <person name="Kondo I."/>
            <person name="Sano M."/>
            <person name="Kato G."/>
        </authorList>
    </citation>
    <scope>NUCLEOTIDE SEQUENCE [LARGE SCALE GENOMIC DNA]</scope>
    <source>
        <strain evidence="6 7">NGTWSNA01</strain>
    </source>
</reference>
<keyword evidence="7" id="KW-1185">Reference proteome</keyword>
<dbReference type="InterPro" id="IPR036271">
    <property type="entry name" value="Tet_transcr_reg_TetR-rel_C_sf"/>
</dbReference>
<comment type="caution">
    <text evidence="6">The sequence shown here is derived from an EMBL/GenBank/DDBJ whole genome shotgun (WGS) entry which is preliminary data.</text>
</comment>
<evidence type="ECO:0000259" key="5">
    <source>
        <dbReference type="PROSITE" id="PS50977"/>
    </source>
</evidence>
<accession>A0ABQ4VBF2</accession>
<gene>
    <name evidence="6" type="ORF">NGTWS1702_18440</name>
</gene>
<sequence length="211" mass="23328">MLYTASRGPGRPPAAKAAETRERILRAARGVFSELGYDAATFQAIAIRADLTRPAINHYFANKRVLWREVIDQANATIISAGIDRAHEETALIDRLSAFLAVVMRTDAEDRSAAAFLVTSVLETQRHPELRSDEHDVLKNSRAFVTWAVSDAIERGELSTDTDVGHLVEMLVAVVWGMGFYAGFVGTRQELVSVVGNLELLLANKLWKFSE</sequence>
<organism evidence="6 7">
    <name type="scientific">Mycolicibacterium cyprinidarum</name>
    <dbReference type="NCBI Taxonomy" id="2860311"/>
    <lineage>
        <taxon>Bacteria</taxon>
        <taxon>Bacillati</taxon>
        <taxon>Actinomycetota</taxon>
        <taxon>Actinomycetes</taxon>
        <taxon>Mycobacteriales</taxon>
        <taxon>Mycobacteriaceae</taxon>
        <taxon>Mycolicibacterium</taxon>
    </lineage>
</organism>
<dbReference type="PROSITE" id="PS50977">
    <property type="entry name" value="HTH_TETR_2"/>
    <property type="match status" value="1"/>
</dbReference>
<dbReference type="SUPFAM" id="SSF48498">
    <property type="entry name" value="Tetracyclin repressor-like, C-terminal domain"/>
    <property type="match status" value="1"/>
</dbReference>
<name>A0ABQ4VBF2_9MYCO</name>
<dbReference type="Pfam" id="PF16859">
    <property type="entry name" value="TetR_C_11"/>
    <property type="match status" value="1"/>
</dbReference>
<dbReference type="InterPro" id="IPR009057">
    <property type="entry name" value="Homeodomain-like_sf"/>
</dbReference>
<evidence type="ECO:0000256" key="3">
    <source>
        <dbReference type="ARBA" id="ARBA00023163"/>
    </source>
</evidence>
<keyword evidence="2 4" id="KW-0238">DNA-binding</keyword>
<evidence type="ECO:0000313" key="7">
    <source>
        <dbReference type="Proteomes" id="UP001060504"/>
    </source>
</evidence>
<dbReference type="PANTHER" id="PTHR30055">
    <property type="entry name" value="HTH-TYPE TRANSCRIPTIONAL REGULATOR RUTR"/>
    <property type="match status" value="1"/>
</dbReference>
<dbReference type="PRINTS" id="PR00455">
    <property type="entry name" value="HTHTETR"/>
</dbReference>
<dbReference type="SUPFAM" id="SSF46689">
    <property type="entry name" value="Homeodomain-like"/>
    <property type="match status" value="1"/>
</dbReference>
<evidence type="ECO:0000256" key="2">
    <source>
        <dbReference type="ARBA" id="ARBA00023125"/>
    </source>
</evidence>
<protein>
    <submittedName>
        <fullName evidence="6">TetR family transcriptional regulator</fullName>
    </submittedName>
</protein>
<dbReference type="Pfam" id="PF00440">
    <property type="entry name" value="TetR_N"/>
    <property type="match status" value="1"/>
</dbReference>
<feature type="DNA-binding region" description="H-T-H motif" evidence="4">
    <location>
        <begin position="41"/>
        <end position="60"/>
    </location>
</feature>